<dbReference type="GO" id="GO:0009117">
    <property type="term" value="P:nucleotide metabolic process"/>
    <property type="evidence" value="ECO:0007669"/>
    <property type="project" value="UniProtKB-KW"/>
</dbReference>
<evidence type="ECO:0000313" key="10">
    <source>
        <dbReference type="EMBL" id="TQE99285.1"/>
    </source>
</evidence>
<sequence length="192" mass="20548">MAPLVLASGSPYRAQLLARLGLEFTQRPADLDEAVLPGESPEDYVCRLAREKAEAVAAHEPEAIIIGSDQCSECQGQILGKPLTEDAAIAQLANASGQRVTLWTAVAVRDPSTSRMGVAQVSTHVQFRRLGHEAIRRYVQAEQPLDCAGAFRAEGLGIALFERIEGDDPNALIGLPMIALVRLLSQVGVVLP</sequence>
<evidence type="ECO:0000256" key="8">
    <source>
        <dbReference type="ARBA" id="ARBA00068163"/>
    </source>
</evidence>
<evidence type="ECO:0000256" key="2">
    <source>
        <dbReference type="ARBA" id="ARBA00022490"/>
    </source>
</evidence>
<dbReference type="HAMAP" id="MF_00528">
    <property type="entry name" value="Maf"/>
    <property type="match status" value="1"/>
</dbReference>
<comment type="cofactor">
    <cofactor evidence="9">
        <name>a divalent metal cation</name>
        <dbReference type="ChEBI" id="CHEBI:60240"/>
    </cofactor>
</comment>
<dbReference type="STRING" id="1260251.SPISAL_04095"/>
<dbReference type="GO" id="GO:0005737">
    <property type="term" value="C:cytoplasm"/>
    <property type="evidence" value="ECO:0007669"/>
    <property type="project" value="UniProtKB-SubCell"/>
</dbReference>
<protein>
    <recommendedName>
        <fullName evidence="8 9">7-methyl-GTP pyrophosphatase</fullName>
        <shortName evidence="9">m(7)GTP pyrophosphatase</shortName>
        <ecNumber evidence="9">3.6.1.-</ecNumber>
    </recommendedName>
</protein>
<dbReference type="Pfam" id="PF02545">
    <property type="entry name" value="Maf"/>
    <property type="match status" value="1"/>
</dbReference>
<keyword evidence="4 9" id="KW-0546">Nucleotide metabolism</keyword>
<evidence type="ECO:0000256" key="1">
    <source>
        <dbReference type="ARBA" id="ARBA00004496"/>
    </source>
</evidence>
<dbReference type="CDD" id="cd00555">
    <property type="entry name" value="Maf"/>
    <property type="match status" value="1"/>
</dbReference>
<accession>A0A540VR89</accession>
<comment type="function">
    <text evidence="6 9">Nucleoside triphosphate pyrophosphatase that hydrolyzes 7-methyl-GTP (m(7)GTP). May have a dual role in cell division arrest and in preventing the incorporation of modified nucleotides into cellular nucleic acids.</text>
</comment>
<evidence type="ECO:0000256" key="9">
    <source>
        <dbReference type="HAMAP-Rule" id="MF_00528"/>
    </source>
</evidence>
<comment type="similarity">
    <text evidence="7 9">Belongs to the Maf family. YceF subfamily.</text>
</comment>
<evidence type="ECO:0000256" key="3">
    <source>
        <dbReference type="ARBA" id="ARBA00022801"/>
    </source>
</evidence>
<dbReference type="InterPro" id="IPR003697">
    <property type="entry name" value="Maf-like"/>
</dbReference>
<dbReference type="PANTHER" id="PTHR43213">
    <property type="entry name" value="BIFUNCTIONAL DTTP/UTP PYROPHOSPHATASE/METHYLTRANSFERASE PROTEIN-RELATED"/>
    <property type="match status" value="1"/>
</dbReference>
<feature type="site" description="Important for substrate specificity" evidence="9">
    <location>
        <position position="70"/>
    </location>
</feature>
<evidence type="ECO:0000313" key="11">
    <source>
        <dbReference type="Proteomes" id="UP000315400"/>
    </source>
</evidence>
<feature type="site" description="Important for substrate specificity" evidence="9">
    <location>
        <position position="12"/>
    </location>
</feature>
<dbReference type="EMBL" id="VIFK01000075">
    <property type="protein sequence ID" value="TQE99285.1"/>
    <property type="molecule type" value="Genomic_DNA"/>
</dbReference>
<name>A0A540VR89_9GAMM</name>
<comment type="catalytic activity">
    <reaction evidence="5 9">
        <text>N(7)-methyl-GTP + H2O = N(7)-methyl-GMP + diphosphate + H(+)</text>
        <dbReference type="Rhea" id="RHEA:58744"/>
        <dbReference type="ChEBI" id="CHEBI:15377"/>
        <dbReference type="ChEBI" id="CHEBI:15378"/>
        <dbReference type="ChEBI" id="CHEBI:33019"/>
        <dbReference type="ChEBI" id="CHEBI:58285"/>
        <dbReference type="ChEBI" id="CHEBI:87133"/>
    </reaction>
</comment>
<dbReference type="InterPro" id="IPR029001">
    <property type="entry name" value="ITPase-like_fam"/>
</dbReference>
<dbReference type="GO" id="GO:0047429">
    <property type="term" value="F:nucleoside triphosphate diphosphatase activity"/>
    <property type="evidence" value="ECO:0007669"/>
    <property type="project" value="InterPro"/>
</dbReference>
<comment type="caution">
    <text evidence="10">The sequence shown here is derived from an EMBL/GenBank/DDBJ whole genome shotgun (WGS) entry which is preliminary data.</text>
</comment>
<evidence type="ECO:0000256" key="6">
    <source>
        <dbReference type="ARBA" id="ARBA00053369"/>
    </source>
</evidence>
<dbReference type="AlphaFoldDB" id="A0A540VR89"/>
<organism evidence="10 11">
    <name type="scientific">Spiribacter salinus</name>
    <dbReference type="NCBI Taxonomy" id="1335746"/>
    <lineage>
        <taxon>Bacteria</taxon>
        <taxon>Pseudomonadati</taxon>
        <taxon>Pseudomonadota</taxon>
        <taxon>Gammaproteobacteria</taxon>
        <taxon>Chromatiales</taxon>
        <taxon>Ectothiorhodospiraceae</taxon>
        <taxon>Spiribacter</taxon>
    </lineage>
</organism>
<feature type="active site" description="Proton acceptor" evidence="9">
    <location>
        <position position="69"/>
    </location>
</feature>
<keyword evidence="2 9" id="KW-0963">Cytoplasm</keyword>
<evidence type="ECO:0000256" key="4">
    <source>
        <dbReference type="ARBA" id="ARBA00023080"/>
    </source>
</evidence>
<comment type="subcellular location">
    <subcellularLocation>
        <location evidence="1 9">Cytoplasm</location>
    </subcellularLocation>
</comment>
<dbReference type="FunFam" id="3.90.950.10:FF:000005">
    <property type="entry name" value="7-methyl-GTP pyrophosphatase"/>
    <property type="match status" value="1"/>
</dbReference>
<dbReference type="NCBIfam" id="TIGR00172">
    <property type="entry name" value="maf"/>
    <property type="match status" value="1"/>
</dbReference>
<dbReference type="Gene3D" id="3.90.950.10">
    <property type="match status" value="1"/>
</dbReference>
<dbReference type="PANTHER" id="PTHR43213:SF10">
    <property type="entry name" value="7-METHYL-GTP PYROPHOSPHATASE"/>
    <property type="match status" value="1"/>
</dbReference>
<dbReference type="EC" id="3.6.1.-" evidence="9"/>
<proteinExistence type="inferred from homology"/>
<keyword evidence="3 9" id="KW-0378">Hydrolase</keyword>
<evidence type="ECO:0000256" key="5">
    <source>
        <dbReference type="ARBA" id="ARBA00050213"/>
    </source>
</evidence>
<comment type="caution">
    <text evidence="9">Lacks conserved residue(s) required for the propagation of feature annotation.</text>
</comment>
<evidence type="ECO:0000256" key="7">
    <source>
        <dbReference type="ARBA" id="ARBA00060749"/>
    </source>
</evidence>
<dbReference type="PIRSF" id="PIRSF006305">
    <property type="entry name" value="Maf"/>
    <property type="match status" value="1"/>
</dbReference>
<dbReference type="Proteomes" id="UP000315400">
    <property type="component" value="Unassembled WGS sequence"/>
</dbReference>
<feature type="site" description="Important for substrate specificity" evidence="9">
    <location>
        <position position="154"/>
    </location>
</feature>
<gene>
    <name evidence="10" type="primary">maf</name>
    <name evidence="10" type="ORF">FKY71_09420</name>
</gene>
<reference evidence="10 11" key="1">
    <citation type="submission" date="2019-06" db="EMBL/GenBank/DDBJ databases">
        <title>Metagenome assembled Genome of Spiribacter salinus SL48-SHIP from the microbial mat of Salt Lake 48 (Novosibirsk region, Russia).</title>
        <authorList>
            <person name="Shipova A."/>
            <person name="Rozanov A.S."/>
            <person name="Bryanskaya A.V."/>
            <person name="Peltek S.E."/>
        </authorList>
    </citation>
    <scope>NUCLEOTIDE SEQUENCE [LARGE SCALE GENOMIC DNA]</scope>
    <source>
        <strain evidence="10">SL48-SHIP-2</strain>
    </source>
</reference>
<dbReference type="SUPFAM" id="SSF52972">
    <property type="entry name" value="ITPase-like"/>
    <property type="match status" value="1"/>
</dbReference>